<evidence type="ECO:0000256" key="6">
    <source>
        <dbReference type="ARBA" id="ARBA00030030"/>
    </source>
</evidence>
<dbReference type="GO" id="GO:0004527">
    <property type="term" value="F:exonuclease activity"/>
    <property type="evidence" value="ECO:0007669"/>
    <property type="project" value="UniProtKB-KW"/>
</dbReference>
<proteinExistence type="predicted"/>
<evidence type="ECO:0000313" key="8">
    <source>
        <dbReference type="Proteomes" id="UP000818624"/>
    </source>
</evidence>
<dbReference type="EMBL" id="CP046236">
    <property type="protein sequence ID" value="WFD48087.1"/>
    <property type="molecule type" value="Genomic_DNA"/>
</dbReference>
<keyword evidence="7" id="KW-0269">Exonuclease</keyword>
<name>A0ABY8ERG8_MALFU</name>
<reference evidence="7 8" key="1">
    <citation type="journal article" date="2020" name="Elife">
        <title>Loss of centromere function drives karyotype evolution in closely related Malassezia species.</title>
        <authorList>
            <person name="Sankaranarayanan S.R."/>
            <person name="Ianiri G."/>
            <person name="Coelho M.A."/>
            <person name="Reza M.H."/>
            <person name="Thimmappa B.C."/>
            <person name="Ganguly P."/>
            <person name="Vadnala R.N."/>
            <person name="Sun S."/>
            <person name="Siddharthan R."/>
            <person name="Tellgren-Roth C."/>
            <person name="Dawson T.L."/>
            <person name="Heitman J."/>
            <person name="Sanyal K."/>
        </authorList>
    </citation>
    <scope>NUCLEOTIDE SEQUENCE [LARGE SCALE GENOMIC DNA]</scope>
    <source>
        <strain evidence="7">CBS14141</strain>
    </source>
</reference>
<protein>
    <recommendedName>
        <fullName evidence="5">U6 snRNA phosphodiesterase 1</fullName>
    </recommendedName>
    <alternativeName>
        <fullName evidence="6">3'-5' RNA exonuclease USB1</fullName>
    </alternativeName>
</protein>
<accession>A0ABY8ERG8</accession>
<evidence type="ECO:0000256" key="2">
    <source>
        <dbReference type="ARBA" id="ARBA00022801"/>
    </source>
</evidence>
<dbReference type="Pfam" id="PF09749">
    <property type="entry name" value="HVSL"/>
    <property type="match status" value="1"/>
</dbReference>
<evidence type="ECO:0000256" key="3">
    <source>
        <dbReference type="ARBA" id="ARBA00023239"/>
    </source>
</evidence>
<dbReference type="Proteomes" id="UP000818624">
    <property type="component" value="Chromosome 3"/>
</dbReference>
<keyword evidence="8" id="KW-1185">Reference proteome</keyword>
<keyword evidence="3" id="KW-0456">Lyase</keyword>
<gene>
    <name evidence="7" type="primary">USB1</name>
    <name evidence="7" type="ORF">GLX27_002755</name>
</gene>
<dbReference type="PANTHER" id="PTHR13522">
    <property type="entry name" value="U6 SNRNA PHOSPHODIESTERASE 1"/>
    <property type="match status" value="1"/>
</dbReference>
<organism evidence="7 8">
    <name type="scientific">Malassezia furfur</name>
    <name type="common">Pityriasis versicolor infection agent</name>
    <name type="synonym">Pityrosporum furfur</name>
    <dbReference type="NCBI Taxonomy" id="55194"/>
    <lineage>
        <taxon>Eukaryota</taxon>
        <taxon>Fungi</taxon>
        <taxon>Dikarya</taxon>
        <taxon>Basidiomycota</taxon>
        <taxon>Ustilaginomycotina</taxon>
        <taxon>Malasseziomycetes</taxon>
        <taxon>Malasseziales</taxon>
        <taxon>Malasseziaceae</taxon>
        <taxon>Malassezia</taxon>
    </lineage>
</organism>
<evidence type="ECO:0000313" key="7">
    <source>
        <dbReference type="EMBL" id="WFD48087.1"/>
    </source>
</evidence>
<evidence type="ECO:0000256" key="4">
    <source>
        <dbReference type="ARBA" id="ARBA00023242"/>
    </source>
</evidence>
<dbReference type="Gene3D" id="3.90.1140.10">
    <property type="entry name" value="Cyclic phosphodiesterase"/>
    <property type="match status" value="1"/>
</dbReference>
<dbReference type="PANTHER" id="PTHR13522:SF3">
    <property type="entry name" value="U6 SNRNA PHOSPHODIESTERASE 1"/>
    <property type="match status" value="1"/>
</dbReference>
<sequence>MALVAYSDSEGEEDEEAAVPPRVALPPLDLTPNGYQNEWLSYAFLPVHIDHALRQLLQRSCPPSWTLLPVDDALHISLTRPIVLRKHEEPLFTQCVDDALRASGVRRFSVGFAQFACFASDTSSRVFLSLETNAGWHEMAGITQALDRRLHTAFRAPVYYAQPRFHVSIAYRAPQAGEERTCVVREGERWANTLNAELGAALRAHTPIAVHTAGAQVGKHVAWLPLQY</sequence>
<keyword evidence="1" id="KW-0540">Nuclease</keyword>
<dbReference type="InterPro" id="IPR027521">
    <property type="entry name" value="Usb1"/>
</dbReference>
<evidence type="ECO:0000256" key="1">
    <source>
        <dbReference type="ARBA" id="ARBA00022722"/>
    </source>
</evidence>
<keyword evidence="2" id="KW-0378">Hydrolase</keyword>
<keyword evidence="4" id="KW-0539">Nucleus</keyword>
<evidence type="ECO:0000256" key="5">
    <source>
        <dbReference type="ARBA" id="ARBA00029543"/>
    </source>
</evidence>